<evidence type="ECO:0000256" key="5">
    <source>
        <dbReference type="ARBA" id="ARBA00024042"/>
    </source>
</evidence>
<proteinExistence type="inferred from homology"/>
<dbReference type="SUPFAM" id="SSF51395">
    <property type="entry name" value="FMN-linked oxidoreductases"/>
    <property type="match status" value="1"/>
</dbReference>
<dbReference type="PROSITE" id="PS51349">
    <property type="entry name" value="FMN_HYDROXY_ACID_DH_2"/>
    <property type="match status" value="1"/>
</dbReference>
<feature type="active site" description="Proton acceptor" evidence="6">
    <location>
        <position position="311"/>
    </location>
</feature>
<dbReference type="RefSeq" id="WP_119425717.1">
    <property type="nucleotide sequence ID" value="NZ_QQXK01000033.1"/>
</dbReference>
<evidence type="ECO:0000256" key="1">
    <source>
        <dbReference type="ARBA" id="ARBA00001917"/>
    </source>
</evidence>
<reference evidence="9 10" key="1">
    <citation type="submission" date="2018-07" db="EMBL/GenBank/DDBJ databases">
        <title>Arthrobacter sp. nov., isolated from raw cow's milk with high bacterial count.</title>
        <authorList>
            <person name="Hahne J."/>
            <person name="Isele D."/>
            <person name="Lipski A."/>
        </authorList>
    </citation>
    <scope>NUCLEOTIDE SEQUENCE [LARGE SCALE GENOMIC DNA]</scope>
    <source>
        <strain evidence="9 10">JZ R-35</strain>
    </source>
</reference>
<gene>
    <name evidence="9" type="ORF">DWB68_13910</name>
</gene>
<dbReference type="InterPro" id="IPR013785">
    <property type="entry name" value="Aldolase_TIM"/>
</dbReference>
<dbReference type="InterPro" id="IPR037396">
    <property type="entry name" value="FMN_HAD"/>
</dbReference>
<comment type="cofactor">
    <cofactor evidence="1">
        <name>FMN</name>
        <dbReference type="ChEBI" id="CHEBI:58210"/>
    </cofactor>
</comment>
<dbReference type="PIRSF" id="PIRSF000138">
    <property type="entry name" value="Al-hdrx_acd_dh"/>
    <property type="match status" value="1"/>
</dbReference>
<feature type="binding site" evidence="7">
    <location>
        <position position="309"/>
    </location>
    <ligand>
        <name>FMN</name>
        <dbReference type="ChEBI" id="CHEBI:58210"/>
    </ligand>
</feature>
<evidence type="ECO:0000256" key="7">
    <source>
        <dbReference type="PIRSR" id="PIRSR000138-2"/>
    </source>
</evidence>
<dbReference type="GO" id="GO:0016614">
    <property type="term" value="F:oxidoreductase activity, acting on CH-OH group of donors"/>
    <property type="evidence" value="ECO:0007669"/>
    <property type="project" value="UniProtKB-ARBA"/>
</dbReference>
<feature type="binding site" evidence="7">
    <location>
        <position position="311"/>
    </location>
    <ligand>
        <name>glyoxylate</name>
        <dbReference type="ChEBI" id="CHEBI:36655"/>
    </ligand>
</feature>
<dbReference type="GO" id="GO:0010181">
    <property type="term" value="F:FMN binding"/>
    <property type="evidence" value="ECO:0007669"/>
    <property type="project" value="InterPro"/>
</dbReference>
<feature type="binding site" evidence="7">
    <location>
        <position position="171"/>
    </location>
    <ligand>
        <name>glyoxylate</name>
        <dbReference type="ChEBI" id="CHEBI:36655"/>
    </ligand>
</feature>
<evidence type="ECO:0000256" key="2">
    <source>
        <dbReference type="ARBA" id="ARBA00022630"/>
    </source>
</evidence>
<dbReference type="FunFam" id="3.20.20.70:FF:000029">
    <property type="entry name" value="L-lactate dehydrogenase"/>
    <property type="match status" value="1"/>
</dbReference>
<dbReference type="CDD" id="cd02809">
    <property type="entry name" value="alpha_hydroxyacid_oxid_FMN"/>
    <property type="match status" value="1"/>
</dbReference>
<dbReference type="Proteomes" id="UP000265419">
    <property type="component" value="Unassembled WGS sequence"/>
</dbReference>
<dbReference type="InterPro" id="IPR008259">
    <property type="entry name" value="FMN_hydac_DH_AS"/>
</dbReference>
<comment type="caution">
    <text evidence="9">The sequence shown here is derived from an EMBL/GenBank/DDBJ whole genome shotgun (WGS) entry which is preliminary data.</text>
</comment>
<sequence length="414" mass="45429">MSSPGTGTPFSFGQRRIPRPRDFAEYLKFKPIERDAISRRLASAHTLEDMARIARRRTPKAVFEYVSGAAEDEISLARARDAFSRVEFQPHVLRDVSQIDLSTSILGRESALPLIFAPTGFTRMMQYEGEPAVARAAQAAGLPYALSTMGTTSIERLASAAPDANLWFQLYLWTDRQASLDLVDRARAAGWDTLVLTVDTPVAGNRLRDVRNGFSIPPKITAKTFADMSMHPQWWLNMLTTEPLEFASISYEEGTPSQVVGSLFDPSLQLADLAWLRERWEGKLVIKGIQDPQDAREVVEAGADAVVVSNHGGRQLDRAPTPLELLPRVVDAVDGRAEVFMDTGITSGADMIAAVGLGATAVMVGRAYLYGLMAAGERGVSRVVDIFKDEALRTMQLMGATSLEDMRGRVSLRP</sequence>
<feature type="binding site" evidence="7">
    <location>
        <position position="147"/>
    </location>
    <ligand>
        <name>FMN</name>
        <dbReference type="ChEBI" id="CHEBI:58210"/>
    </ligand>
</feature>
<organism evidence="9 10">
    <name type="scientific">Galactobacter valiniphilus</name>
    <dbReference type="NCBI Taxonomy" id="2676122"/>
    <lineage>
        <taxon>Bacteria</taxon>
        <taxon>Bacillati</taxon>
        <taxon>Actinomycetota</taxon>
        <taxon>Actinomycetes</taxon>
        <taxon>Micrococcales</taxon>
        <taxon>Micrococcaceae</taxon>
        <taxon>Galactobacter</taxon>
    </lineage>
</organism>
<feature type="binding site" evidence="7">
    <location>
        <position position="169"/>
    </location>
    <ligand>
        <name>FMN</name>
        <dbReference type="ChEBI" id="CHEBI:58210"/>
    </ligand>
</feature>
<accession>A0A399J6V8</accession>
<keyword evidence="2 7" id="KW-0285">Flavoprotein</keyword>
<keyword evidence="3 7" id="KW-0288">FMN</keyword>
<dbReference type="PANTHER" id="PTHR10578:SF107">
    <property type="entry name" value="2-HYDROXYACID OXIDASE 1"/>
    <property type="match status" value="1"/>
</dbReference>
<dbReference type="PROSITE" id="PS00557">
    <property type="entry name" value="FMN_HYDROXY_ACID_DH_1"/>
    <property type="match status" value="1"/>
</dbReference>
<feature type="binding site" evidence="7">
    <location>
        <position position="65"/>
    </location>
    <ligand>
        <name>glyoxylate</name>
        <dbReference type="ChEBI" id="CHEBI:36655"/>
    </ligand>
</feature>
<feature type="binding site" evidence="7">
    <location>
        <begin position="118"/>
        <end position="120"/>
    </location>
    <ligand>
        <name>FMN</name>
        <dbReference type="ChEBI" id="CHEBI:58210"/>
    </ligand>
</feature>
<dbReference type="InterPro" id="IPR012133">
    <property type="entry name" value="Alpha-hydoxy_acid_DH_FMN"/>
</dbReference>
<feature type="binding site" evidence="7">
    <location>
        <begin position="365"/>
        <end position="366"/>
    </location>
    <ligand>
        <name>FMN</name>
        <dbReference type="ChEBI" id="CHEBI:58210"/>
    </ligand>
</feature>
<feature type="domain" description="FMN hydroxy acid dehydrogenase" evidence="8">
    <location>
        <begin position="39"/>
        <end position="414"/>
    </location>
</feature>
<evidence type="ECO:0000256" key="3">
    <source>
        <dbReference type="ARBA" id="ARBA00022643"/>
    </source>
</evidence>
<keyword evidence="10" id="KW-1185">Reference proteome</keyword>
<feature type="binding site" evidence="7">
    <location>
        <position position="206"/>
    </location>
    <ligand>
        <name>glyoxylate</name>
        <dbReference type="ChEBI" id="CHEBI:36655"/>
    </ligand>
</feature>
<feature type="binding site" evidence="7">
    <location>
        <position position="314"/>
    </location>
    <ligand>
        <name>glyoxylate</name>
        <dbReference type="ChEBI" id="CHEBI:36655"/>
    </ligand>
</feature>
<evidence type="ECO:0000313" key="9">
    <source>
        <dbReference type="EMBL" id="RII41223.1"/>
    </source>
</evidence>
<dbReference type="InterPro" id="IPR000262">
    <property type="entry name" value="FMN-dep_DH"/>
</dbReference>
<dbReference type="Gene3D" id="3.20.20.70">
    <property type="entry name" value="Aldolase class I"/>
    <property type="match status" value="1"/>
</dbReference>
<evidence type="ECO:0000256" key="4">
    <source>
        <dbReference type="ARBA" id="ARBA00023002"/>
    </source>
</evidence>
<keyword evidence="4" id="KW-0560">Oxidoreductase</keyword>
<dbReference type="EMBL" id="QQXK01000033">
    <property type="protein sequence ID" value="RII41223.1"/>
    <property type="molecule type" value="Genomic_DNA"/>
</dbReference>
<feature type="binding site" evidence="7">
    <location>
        <position position="287"/>
    </location>
    <ligand>
        <name>FMN</name>
        <dbReference type="ChEBI" id="CHEBI:58210"/>
    </ligand>
</feature>
<protein>
    <submittedName>
        <fullName evidence="9">Alpha-hydroxy-acid oxidizing protein</fullName>
    </submittedName>
</protein>
<evidence type="ECO:0000313" key="10">
    <source>
        <dbReference type="Proteomes" id="UP000265419"/>
    </source>
</evidence>
<feature type="binding site" evidence="7">
    <location>
        <position position="197"/>
    </location>
    <ligand>
        <name>FMN</name>
        <dbReference type="ChEBI" id="CHEBI:58210"/>
    </ligand>
</feature>
<dbReference type="PANTHER" id="PTHR10578">
    <property type="entry name" value="S -2-HYDROXY-ACID OXIDASE-RELATED"/>
    <property type="match status" value="1"/>
</dbReference>
<evidence type="ECO:0000256" key="6">
    <source>
        <dbReference type="PIRSR" id="PIRSR000138-1"/>
    </source>
</evidence>
<dbReference type="Pfam" id="PF01070">
    <property type="entry name" value="FMN_dh"/>
    <property type="match status" value="1"/>
</dbReference>
<name>A0A399J6V8_9MICC</name>
<comment type="similarity">
    <text evidence="5">Belongs to the FMN-dependent alpha-hydroxy acid dehydrogenase family.</text>
</comment>
<dbReference type="AlphaFoldDB" id="A0A399J6V8"/>
<evidence type="ECO:0000259" key="8">
    <source>
        <dbReference type="PROSITE" id="PS51349"/>
    </source>
</evidence>